<evidence type="ECO:0000313" key="6">
    <source>
        <dbReference type="Proteomes" id="UP000075260"/>
    </source>
</evidence>
<proteinExistence type="predicted"/>
<reference evidence="5 6" key="1">
    <citation type="submission" date="2014-02" db="EMBL/GenBank/DDBJ databases">
        <title>The small core and large imbalanced accessory genome model reveals a collaborative survival strategy of Sorangium cellulosum strains in nature.</title>
        <authorList>
            <person name="Han K."/>
            <person name="Peng R."/>
            <person name="Blom J."/>
            <person name="Li Y.-Z."/>
        </authorList>
    </citation>
    <scope>NUCLEOTIDE SEQUENCE [LARGE SCALE GENOMIC DNA]</scope>
    <source>
        <strain evidence="5 6">So0008-312</strain>
    </source>
</reference>
<accession>A0A150QBH8</accession>
<dbReference type="InterPro" id="IPR000253">
    <property type="entry name" value="FHA_dom"/>
</dbReference>
<dbReference type="SUPFAM" id="SSF49879">
    <property type="entry name" value="SMAD/FHA domain"/>
    <property type="match status" value="1"/>
</dbReference>
<dbReference type="Pfam" id="PF00498">
    <property type="entry name" value="FHA"/>
    <property type="match status" value="1"/>
</dbReference>
<feature type="domain" description="FHA" evidence="3">
    <location>
        <begin position="55"/>
        <end position="104"/>
    </location>
</feature>
<evidence type="ECO:0000313" key="5">
    <source>
        <dbReference type="EMBL" id="KYF65339.1"/>
    </source>
</evidence>
<dbReference type="CDD" id="cd00060">
    <property type="entry name" value="FHA"/>
    <property type="match status" value="1"/>
</dbReference>
<dbReference type="Pfam" id="PF00990">
    <property type="entry name" value="GGDEF"/>
    <property type="match status" value="1"/>
</dbReference>
<dbReference type="Gene3D" id="3.30.70.270">
    <property type="match status" value="1"/>
</dbReference>
<dbReference type="FunFam" id="3.30.70.270:FF:000001">
    <property type="entry name" value="Diguanylate cyclase domain protein"/>
    <property type="match status" value="1"/>
</dbReference>
<dbReference type="CDD" id="cd01949">
    <property type="entry name" value="GGDEF"/>
    <property type="match status" value="1"/>
</dbReference>
<dbReference type="SMART" id="SM00267">
    <property type="entry name" value="GGDEF"/>
    <property type="match status" value="1"/>
</dbReference>
<dbReference type="SMART" id="SM00240">
    <property type="entry name" value="FHA"/>
    <property type="match status" value="1"/>
</dbReference>
<feature type="domain" description="GGDEF" evidence="4">
    <location>
        <begin position="173"/>
        <end position="307"/>
    </location>
</feature>
<dbReference type="PANTHER" id="PTHR45138:SF9">
    <property type="entry name" value="DIGUANYLATE CYCLASE DGCM-RELATED"/>
    <property type="match status" value="1"/>
</dbReference>
<dbReference type="PANTHER" id="PTHR45138">
    <property type="entry name" value="REGULATORY COMPONENTS OF SENSORY TRANSDUCTION SYSTEM"/>
    <property type="match status" value="1"/>
</dbReference>
<evidence type="ECO:0000259" key="3">
    <source>
        <dbReference type="PROSITE" id="PS50006"/>
    </source>
</evidence>
<dbReference type="Gene3D" id="2.60.200.20">
    <property type="match status" value="1"/>
</dbReference>
<dbReference type="InterPro" id="IPR043128">
    <property type="entry name" value="Rev_trsase/Diguanyl_cyclase"/>
</dbReference>
<dbReference type="NCBIfam" id="TIGR00254">
    <property type="entry name" value="GGDEF"/>
    <property type="match status" value="1"/>
</dbReference>
<evidence type="ECO:0000259" key="4">
    <source>
        <dbReference type="PROSITE" id="PS50887"/>
    </source>
</evidence>
<protein>
    <recommendedName>
        <fullName evidence="1">diguanylate cyclase</fullName>
        <ecNumber evidence="1">2.7.7.65</ecNumber>
    </recommendedName>
</protein>
<dbReference type="PROSITE" id="PS50887">
    <property type="entry name" value="GGDEF"/>
    <property type="match status" value="1"/>
</dbReference>
<dbReference type="GO" id="GO:0043709">
    <property type="term" value="P:cell adhesion involved in single-species biofilm formation"/>
    <property type="evidence" value="ECO:0007669"/>
    <property type="project" value="TreeGrafter"/>
</dbReference>
<dbReference type="GO" id="GO:1902201">
    <property type="term" value="P:negative regulation of bacterial-type flagellum-dependent cell motility"/>
    <property type="evidence" value="ECO:0007669"/>
    <property type="project" value="TreeGrafter"/>
</dbReference>
<dbReference type="EMBL" id="JEMA01000840">
    <property type="protein sequence ID" value="KYF65339.1"/>
    <property type="molecule type" value="Genomic_DNA"/>
</dbReference>
<evidence type="ECO:0000256" key="1">
    <source>
        <dbReference type="ARBA" id="ARBA00012528"/>
    </source>
</evidence>
<sequence>MGSYHPDDDFEATRVANVGELQKELPARSPKDRAYLIVLAGSNVGEMYRVEGAEIVIGRASGATIRLNDDGISRRHARLLQKDSQVLIEDLNSSNGTLVNGEHVTRAALQDGDKIRLGSTTVLKFTYHDYLDESFQQQMYDAALRDALTKAFNKKYFLDRLETEVSYARRHSAHLSLLMFDVDHFKKINDTFGHLAGDYVLARIAKIASNTVRTEDVFARYGGEEFGILCRGVALENAGILAERLRLLVEGSVFEHEGVRVPTTISVGVAAHPDIPVQSGQELIAAADEALYEAKRTGRNRVLLKFGQKT</sequence>
<evidence type="ECO:0000256" key="2">
    <source>
        <dbReference type="ARBA" id="ARBA00034247"/>
    </source>
</evidence>
<comment type="catalytic activity">
    <reaction evidence="2">
        <text>2 GTP = 3',3'-c-di-GMP + 2 diphosphate</text>
        <dbReference type="Rhea" id="RHEA:24898"/>
        <dbReference type="ChEBI" id="CHEBI:33019"/>
        <dbReference type="ChEBI" id="CHEBI:37565"/>
        <dbReference type="ChEBI" id="CHEBI:58805"/>
        <dbReference type="EC" id="2.7.7.65"/>
    </reaction>
</comment>
<dbReference type="AlphaFoldDB" id="A0A150QBH8"/>
<gene>
    <name evidence="5" type="ORF">BE15_14160</name>
</gene>
<dbReference type="GO" id="GO:0005886">
    <property type="term" value="C:plasma membrane"/>
    <property type="evidence" value="ECO:0007669"/>
    <property type="project" value="TreeGrafter"/>
</dbReference>
<dbReference type="InterPro" id="IPR008984">
    <property type="entry name" value="SMAD_FHA_dom_sf"/>
</dbReference>
<name>A0A150QBH8_SORCE</name>
<dbReference type="InterPro" id="IPR000160">
    <property type="entry name" value="GGDEF_dom"/>
</dbReference>
<dbReference type="PROSITE" id="PS50006">
    <property type="entry name" value="FHA_DOMAIN"/>
    <property type="match status" value="1"/>
</dbReference>
<dbReference type="RefSeq" id="WP_061611190.1">
    <property type="nucleotide sequence ID" value="NZ_JEMA01000840.1"/>
</dbReference>
<dbReference type="GO" id="GO:0052621">
    <property type="term" value="F:diguanylate cyclase activity"/>
    <property type="evidence" value="ECO:0007669"/>
    <property type="project" value="UniProtKB-EC"/>
</dbReference>
<organism evidence="5 6">
    <name type="scientific">Sorangium cellulosum</name>
    <name type="common">Polyangium cellulosum</name>
    <dbReference type="NCBI Taxonomy" id="56"/>
    <lineage>
        <taxon>Bacteria</taxon>
        <taxon>Pseudomonadati</taxon>
        <taxon>Myxococcota</taxon>
        <taxon>Polyangia</taxon>
        <taxon>Polyangiales</taxon>
        <taxon>Polyangiaceae</taxon>
        <taxon>Sorangium</taxon>
    </lineage>
</organism>
<dbReference type="SUPFAM" id="SSF55073">
    <property type="entry name" value="Nucleotide cyclase"/>
    <property type="match status" value="1"/>
</dbReference>
<dbReference type="InterPro" id="IPR029787">
    <property type="entry name" value="Nucleotide_cyclase"/>
</dbReference>
<dbReference type="OrthoDB" id="9783076at2"/>
<dbReference type="Proteomes" id="UP000075260">
    <property type="component" value="Unassembled WGS sequence"/>
</dbReference>
<dbReference type="InterPro" id="IPR050469">
    <property type="entry name" value="Diguanylate_Cyclase"/>
</dbReference>
<dbReference type="EC" id="2.7.7.65" evidence="1"/>
<comment type="caution">
    <text evidence="5">The sequence shown here is derived from an EMBL/GenBank/DDBJ whole genome shotgun (WGS) entry which is preliminary data.</text>
</comment>